<gene>
    <name evidence="2" type="ORF">IMSHALPRED_007707</name>
</gene>
<evidence type="ECO:0000256" key="1">
    <source>
        <dbReference type="SAM" id="SignalP"/>
    </source>
</evidence>
<dbReference type="Pfam" id="PF11937">
    <property type="entry name" value="DUF3455"/>
    <property type="match status" value="1"/>
</dbReference>
<dbReference type="InterPro" id="IPR021851">
    <property type="entry name" value="DUF3455"/>
</dbReference>
<dbReference type="EMBL" id="CAJPDT010000050">
    <property type="protein sequence ID" value="CAF9928633.1"/>
    <property type="molecule type" value="Genomic_DNA"/>
</dbReference>
<proteinExistence type="predicted"/>
<dbReference type="PANTHER" id="PTHR35567:SF1">
    <property type="entry name" value="CONSERVED FUNGAL PROTEIN (AFU_ORTHOLOGUE AFUA_1G14230)"/>
    <property type="match status" value="1"/>
</dbReference>
<feature type="chain" id="PRO_5034116586" description="Malate dehydrogenase" evidence="1">
    <location>
        <begin position="18"/>
        <end position="267"/>
    </location>
</feature>
<keyword evidence="3" id="KW-1185">Reference proteome</keyword>
<protein>
    <recommendedName>
        <fullName evidence="4">Malate dehydrogenase</fullName>
    </recommendedName>
</protein>
<organism evidence="2 3">
    <name type="scientific">Imshaugia aleurites</name>
    <dbReference type="NCBI Taxonomy" id="172621"/>
    <lineage>
        <taxon>Eukaryota</taxon>
        <taxon>Fungi</taxon>
        <taxon>Dikarya</taxon>
        <taxon>Ascomycota</taxon>
        <taxon>Pezizomycotina</taxon>
        <taxon>Lecanoromycetes</taxon>
        <taxon>OSLEUM clade</taxon>
        <taxon>Lecanoromycetidae</taxon>
        <taxon>Lecanorales</taxon>
        <taxon>Lecanorineae</taxon>
        <taxon>Parmeliaceae</taxon>
        <taxon>Imshaugia</taxon>
    </lineage>
</organism>
<keyword evidence="1" id="KW-0732">Signal</keyword>
<feature type="signal peptide" evidence="1">
    <location>
        <begin position="1"/>
        <end position="17"/>
    </location>
</feature>
<name>A0A8H3FVQ6_9LECA</name>
<reference evidence="2" key="1">
    <citation type="submission" date="2021-03" db="EMBL/GenBank/DDBJ databases">
        <authorList>
            <person name="Tagirdzhanova G."/>
        </authorList>
    </citation>
    <scope>NUCLEOTIDE SEQUENCE</scope>
</reference>
<dbReference type="PANTHER" id="PTHR35567">
    <property type="entry name" value="MALATE DEHYDROGENASE (AFU_ORTHOLOGUE AFUA_2G13800)"/>
    <property type="match status" value="1"/>
</dbReference>
<evidence type="ECO:0008006" key="4">
    <source>
        <dbReference type="Google" id="ProtNLM"/>
    </source>
</evidence>
<evidence type="ECO:0000313" key="2">
    <source>
        <dbReference type="EMBL" id="CAF9928633.1"/>
    </source>
</evidence>
<dbReference type="Proteomes" id="UP000664534">
    <property type="component" value="Unassembled WGS sequence"/>
</dbReference>
<dbReference type="AlphaFoldDB" id="A0A8H3FVQ6"/>
<sequence>MLLQLIPVSSLACLASSAAIGPWHHEPWGQPYRDYVGGINRVLAATSTFTCPTPANSAMPSSTLPPPSQGLAVYHVALGRGLQNYTCPPSAGSSAAPVALGAVANLYNTTCMASVPVPGGNPAYCLTNAPAVAVGDPNPNTNDSTPIHPLGSGSVVSGHHYFTDSTTPTFNLVWDTTNYGIFFSKKTFNVTAPATAAIGSDGSKAVPWLKLEVESPVAPLTIEEKDLVPNVKEIYRVNTAGGAAPATCAGMPPAFSKQYAAEYWFFA</sequence>
<comment type="caution">
    <text evidence="2">The sequence shown here is derived from an EMBL/GenBank/DDBJ whole genome shotgun (WGS) entry which is preliminary data.</text>
</comment>
<evidence type="ECO:0000313" key="3">
    <source>
        <dbReference type="Proteomes" id="UP000664534"/>
    </source>
</evidence>
<dbReference type="OrthoDB" id="1859733at2759"/>
<accession>A0A8H3FVQ6</accession>